<sequence length="698" mass="76904">MLRKLSLRVRRNYVVEESSRWANERSPTSSTDPKKGASTKSPQAVPSHYEELQKRRQMQKGTLAITEEPIDHNKESQETPTAPPVEVSRHIPSAGPRRPRPSLVDGLRRKTMKFRQWMGRLVSAKSYGPGVLEFEGVSDEEDAACSPNEIPKEDSRNHFLAAYLTGDLEVLDFCLQASAGKHGQRSFIAIAQEHGEISLDEWLRMFHAASMKKKLKDLSRYPVNKAIWGAASSHLFADAVPDILRLLSIWASNVLKRSVQLEPVGSAVTGITDTSSDIDVVLSSPDLELPDAGDVLARLYDASDTLSAFQVIRFVPTARAPVLTLARADGITLDLTANNCLPVYNSALLKEYCELDQRLRPLASAVKRFAKAANVVGAASKNLSSYAWSLLAVFYLQAADLTLYLPAAAESKKLVSLQSLSNRREVKLEGRAFDIGFKRLAEMTSAESTEFSCNGVEDAFPWRELVLGFFKFYSEDVDLDHTVLSVRCGRALPIKDAGLGPHIEDPFDPEHQLGSVLSDTRREAFREALRWGKTMLEDGTAFAELLEGHADLRSPVVWDTLMHTEELVHHRVRPEGSTTEAKEAYSDCPISDAVLAVLRHDLDEFQQRAIYCTAQGESVIVAAPTSAGKTAVAEAAMMQTLLEHRSAIFCSPTKALSNQKLLDFQQKFPNQLGLLTGDVSIAAASSILVATTEVLQFG</sequence>
<evidence type="ECO:0000313" key="12">
    <source>
        <dbReference type="EMBL" id="CAL4797416.1"/>
    </source>
</evidence>
<dbReference type="GO" id="GO:0046872">
    <property type="term" value="F:metal ion binding"/>
    <property type="evidence" value="ECO:0007669"/>
    <property type="project" value="UniProtKB-KW"/>
</dbReference>
<dbReference type="Gene3D" id="3.40.50.300">
    <property type="entry name" value="P-loop containing nucleotide triphosphate hydrolases"/>
    <property type="match status" value="1"/>
</dbReference>
<feature type="domain" description="Helicase ATP-binding" evidence="9">
    <location>
        <begin position="610"/>
        <end position="698"/>
    </location>
</feature>
<protein>
    <submittedName>
        <fullName evidence="12">Superkiller viralicidic activity 2-like 2</fullName>
    </submittedName>
</protein>
<dbReference type="SUPFAM" id="SSF52540">
    <property type="entry name" value="P-loop containing nucleoside triphosphate hydrolases"/>
    <property type="match status" value="1"/>
</dbReference>
<organism evidence="10">
    <name type="scientific">Cladocopium goreaui</name>
    <dbReference type="NCBI Taxonomy" id="2562237"/>
    <lineage>
        <taxon>Eukaryota</taxon>
        <taxon>Sar</taxon>
        <taxon>Alveolata</taxon>
        <taxon>Dinophyceae</taxon>
        <taxon>Suessiales</taxon>
        <taxon>Symbiodiniaceae</taxon>
        <taxon>Cladocopium</taxon>
    </lineage>
</organism>
<dbReference type="AlphaFoldDB" id="A0A9P1DGN8"/>
<dbReference type="OrthoDB" id="418129at2759"/>
<dbReference type="GO" id="GO:0031123">
    <property type="term" value="P:RNA 3'-end processing"/>
    <property type="evidence" value="ECO:0007669"/>
    <property type="project" value="TreeGrafter"/>
</dbReference>
<dbReference type="Gene3D" id="3.30.460.10">
    <property type="entry name" value="Beta Polymerase, domain 2"/>
    <property type="match status" value="1"/>
</dbReference>
<dbReference type="InterPro" id="IPR014001">
    <property type="entry name" value="Helicase_ATP-bd"/>
</dbReference>
<evidence type="ECO:0000256" key="7">
    <source>
        <dbReference type="ARBA" id="ARBA00022842"/>
    </source>
</evidence>
<accession>A0A9P1DGN8</accession>
<comment type="caution">
    <text evidence="10">The sequence shown here is derived from an EMBL/GenBank/DDBJ whole genome shotgun (WGS) entry which is preliminary data.</text>
</comment>
<evidence type="ECO:0000313" key="13">
    <source>
        <dbReference type="Proteomes" id="UP001152797"/>
    </source>
</evidence>
<keyword evidence="4" id="KW-0963">Cytoplasm</keyword>
<keyword evidence="7" id="KW-0460">Magnesium</keyword>
<proteinExistence type="predicted"/>
<dbReference type="EMBL" id="CAMXCT030004714">
    <property type="protein sequence ID" value="CAL4797416.1"/>
    <property type="molecule type" value="Genomic_DNA"/>
</dbReference>
<feature type="region of interest" description="Disordered" evidence="8">
    <location>
        <begin position="13"/>
        <end position="104"/>
    </location>
</feature>
<dbReference type="EMBL" id="CAMXCT020004714">
    <property type="protein sequence ID" value="CAL1163479.1"/>
    <property type="molecule type" value="Genomic_DNA"/>
</dbReference>
<dbReference type="Pfam" id="PF00270">
    <property type="entry name" value="DEAD"/>
    <property type="match status" value="1"/>
</dbReference>
<dbReference type="EMBL" id="CAMXCT010004714">
    <property type="protein sequence ID" value="CAI4010104.1"/>
    <property type="molecule type" value="Genomic_DNA"/>
</dbReference>
<dbReference type="GO" id="GO:0005737">
    <property type="term" value="C:cytoplasm"/>
    <property type="evidence" value="ECO:0007669"/>
    <property type="project" value="UniProtKB-SubCell"/>
</dbReference>
<evidence type="ECO:0000313" key="11">
    <source>
        <dbReference type="EMBL" id="CAL1163479.1"/>
    </source>
</evidence>
<dbReference type="Pfam" id="PF03828">
    <property type="entry name" value="PAP_assoc"/>
    <property type="match status" value="1"/>
</dbReference>
<dbReference type="GO" id="GO:0005524">
    <property type="term" value="F:ATP binding"/>
    <property type="evidence" value="ECO:0007669"/>
    <property type="project" value="InterPro"/>
</dbReference>
<dbReference type="GO" id="GO:0003676">
    <property type="term" value="F:nucleic acid binding"/>
    <property type="evidence" value="ECO:0007669"/>
    <property type="project" value="InterPro"/>
</dbReference>
<dbReference type="InterPro" id="IPR043519">
    <property type="entry name" value="NT_sf"/>
</dbReference>
<dbReference type="CDD" id="cd05402">
    <property type="entry name" value="NT_PAP_TUTase"/>
    <property type="match status" value="1"/>
</dbReference>
<keyword evidence="13" id="KW-1185">Reference proteome</keyword>
<dbReference type="GO" id="GO:0016779">
    <property type="term" value="F:nucleotidyltransferase activity"/>
    <property type="evidence" value="ECO:0007669"/>
    <property type="project" value="TreeGrafter"/>
</dbReference>
<evidence type="ECO:0000256" key="8">
    <source>
        <dbReference type="SAM" id="MobiDB-lite"/>
    </source>
</evidence>
<dbReference type="InterPro" id="IPR027417">
    <property type="entry name" value="P-loop_NTPase"/>
</dbReference>
<dbReference type="InterPro" id="IPR002058">
    <property type="entry name" value="PAP_assoc"/>
</dbReference>
<dbReference type="Gene3D" id="1.10.1410.10">
    <property type="match status" value="1"/>
</dbReference>
<evidence type="ECO:0000256" key="5">
    <source>
        <dbReference type="ARBA" id="ARBA00022679"/>
    </source>
</evidence>
<dbReference type="SUPFAM" id="SSF81301">
    <property type="entry name" value="Nucleotidyltransferase"/>
    <property type="match status" value="1"/>
</dbReference>
<dbReference type="PANTHER" id="PTHR12271">
    <property type="entry name" value="POLY A POLYMERASE CID PAP -RELATED"/>
    <property type="match status" value="1"/>
</dbReference>
<evidence type="ECO:0000259" key="9">
    <source>
        <dbReference type="PROSITE" id="PS51192"/>
    </source>
</evidence>
<evidence type="ECO:0000256" key="1">
    <source>
        <dbReference type="ARBA" id="ARBA00001936"/>
    </source>
</evidence>
<evidence type="ECO:0000256" key="4">
    <source>
        <dbReference type="ARBA" id="ARBA00022490"/>
    </source>
</evidence>
<evidence type="ECO:0000256" key="2">
    <source>
        <dbReference type="ARBA" id="ARBA00001946"/>
    </source>
</evidence>
<comment type="cofactor">
    <cofactor evidence="1">
        <name>Mn(2+)</name>
        <dbReference type="ChEBI" id="CHEBI:29035"/>
    </cofactor>
</comment>
<evidence type="ECO:0000313" key="10">
    <source>
        <dbReference type="EMBL" id="CAI4010104.1"/>
    </source>
</evidence>
<reference evidence="10" key="1">
    <citation type="submission" date="2022-10" db="EMBL/GenBank/DDBJ databases">
        <authorList>
            <person name="Chen Y."/>
            <person name="Dougan E. K."/>
            <person name="Chan C."/>
            <person name="Rhodes N."/>
            <person name="Thang M."/>
        </authorList>
    </citation>
    <scope>NUCLEOTIDE SEQUENCE</scope>
</reference>
<evidence type="ECO:0000256" key="6">
    <source>
        <dbReference type="ARBA" id="ARBA00022723"/>
    </source>
</evidence>
<comment type="cofactor">
    <cofactor evidence="2">
        <name>Mg(2+)</name>
        <dbReference type="ChEBI" id="CHEBI:18420"/>
    </cofactor>
</comment>
<dbReference type="InterPro" id="IPR054708">
    <property type="entry name" value="MTPAP-like_central"/>
</dbReference>
<keyword evidence="6" id="KW-0479">Metal-binding</keyword>
<dbReference type="PANTHER" id="PTHR12271:SF40">
    <property type="entry name" value="POLY(A) RNA POLYMERASE GLD2"/>
    <property type="match status" value="1"/>
</dbReference>
<dbReference type="SUPFAM" id="SSF81631">
    <property type="entry name" value="PAP/OAS1 substrate-binding domain"/>
    <property type="match status" value="1"/>
</dbReference>
<dbReference type="Proteomes" id="UP001152797">
    <property type="component" value="Unassembled WGS sequence"/>
</dbReference>
<dbReference type="Pfam" id="PF22600">
    <property type="entry name" value="MTPAP-like_central"/>
    <property type="match status" value="1"/>
</dbReference>
<feature type="compositionally biased region" description="Basic and acidic residues" evidence="8">
    <location>
        <begin position="13"/>
        <end position="23"/>
    </location>
</feature>
<dbReference type="PROSITE" id="PS51192">
    <property type="entry name" value="HELICASE_ATP_BIND_1"/>
    <property type="match status" value="1"/>
</dbReference>
<dbReference type="InterPro" id="IPR011545">
    <property type="entry name" value="DEAD/DEAH_box_helicase_dom"/>
</dbReference>
<comment type="subcellular location">
    <subcellularLocation>
        <location evidence="3">Cytoplasm</location>
    </subcellularLocation>
</comment>
<gene>
    <name evidence="10" type="ORF">C1SCF055_LOCUS35405</name>
</gene>
<evidence type="ECO:0000256" key="3">
    <source>
        <dbReference type="ARBA" id="ARBA00004496"/>
    </source>
</evidence>
<keyword evidence="5" id="KW-0808">Transferase</keyword>
<name>A0A9P1DGN8_9DINO</name>
<reference evidence="11" key="2">
    <citation type="submission" date="2024-04" db="EMBL/GenBank/DDBJ databases">
        <authorList>
            <person name="Chen Y."/>
            <person name="Shah S."/>
            <person name="Dougan E. K."/>
            <person name="Thang M."/>
            <person name="Chan C."/>
        </authorList>
    </citation>
    <scope>NUCLEOTIDE SEQUENCE [LARGE SCALE GENOMIC DNA]</scope>
</reference>